<feature type="chain" id="PRO_5037994356" evidence="5">
    <location>
        <begin position="26"/>
        <end position="255"/>
    </location>
</feature>
<dbReference type="Gene3D" id="3.40.190.10">
    <property type="entry name" value="Periplasmic binding protein-like II"/>
    <property type="match status" value="2"/>
</dbReference>
<dbReference type="PANTHER" id="PTHR30632">
    <property type="entry name" value="MOLYBDATE-BINDING PERIPLASMIC PROTEIN"/>
    <property type="match status" value="1"/>
</dbReference>
<keyword evidence="4" id="KW-0500">Molybdenum</keyword>
<keyword evidence="3 5" id="KW-0732">Signal</keyword>
<proteinExistence type="inferred from homology"/>
<dbReference type="PIRSF" id="PIRSF004846">
    <property type="entry name" value="ModA"/>
    <property type="match status" value="1"/>
</dbReference>
<dbReference type="PROSITE" id="PS51257">
    <property type="entry name" value="PROKAR_LIPOPROTEIN"/>
    <property type="match status" value="1"/>
</dbReference>
<sequence>MGARASKALLAIVALAAVGLGGCSAQSGAGAPVTITVAAAASLESPFTEIVAQFERTHPGITISSTSYDGSSTLATQILEGAPFDVFASADDRNMQTVIDAGMVQEADVFATNTLEIAVPAGNPASITGLQDLARDEVLTVLCAPEVPCGAASEQLLKLAGVEVRAASLEQNVTSVLQKVAAGEADAGLVYRTDVLRDDAVTGITTTGAENVVNNYPIAALARSDHADAAQAFVDFVRGEDGQRLLVDHGFGPGA</sequence>
<dbReference type="Proteomes" id="UP000675163">
    <property type="component" value="Unassembled WGS sequence"/>
</dbReference>
<dbReference type="GO" id="GO:0046872">
    <property type="term" value="F:metal ion binding"/>
    <property type="evidence" value="ECO:0007669"/>
    <property type="project" value="UniProtKB-KW"/>
</dbReference>
<dbReference type="AlphaFoldDB" id="A0A940PXT9"/>
<evidence type="ECO:0000256" key="5">
    <source>
        <dbReference type="SAM" id="SignalP"/>
    </source>
</evidence>
<evidence type="ECO:0000256" key="4">
    <source>
        <dbReference type="PIRSR" id="PIRSR004846-1"/>
    </source>
</evidence>
<comment type="caution">
    <text evidence="6">The sequence shown here is derived from an EMBL/GenBank/DDBJ whole genome shotgun (WGS) entry which is preliminary data.</text>
</comment>
<dbReference type="InterPro" id="IPR050682">
    <property type="entry name" value="ModA/WtpA"/>
</dbReference>
<dbReference type="RefSeq" id="WP_209705096.1">
    <property type="nucleotide sequence ID" value="NZ_JAFIDA010000001.1"/>
</dbReference>
<dbReference type="GO" id="GO:0015689">
    <property type="term" value="P:molybdate ion transport"/>
    <property type="evidence" value="ECO:0007669"/>
    <property type="project" value="InterPro"/>
</dbReference>
<protein>
    <submittedName>
        <fullName evidence="6">Molybdate transport system substrate-binding protein</fullName>
    </submittedName>
</protein>
<evidence type="ECO:0000256" key="3">
    <source>
        <dbReference type="ARBA" id="ARBA00022729"/>
    </source>
</evidence>
<dbReference type="NCBIfam" id="TIGR01256">
    <property type="entry name" value="modA"/>
    <property type="match status" value="1"/>
</dbReference>
<dbReference type="PANTHER" id="PTHR30632:SF0">
    <property type="entry name" value="SULFATE-BINDING PROTEIN"/>
    <property type="match status" value="1"/>
</dbReference>
<dbReference type="SUPFAM" id="SSF53850">
    <property type="entry name" value="Periplasmic binding protein-like II"/>
    <property type="match status" value="1"/>
</dbReference>
<dbReference type="EMBL" id="JAFIDA010000001">
    <property type="protein sequence ID" value="MBP1326141.1"/>
    <property type="molecule type" value="Genomic_DNA"/>
</dbReference>
<feature type="binding site" evidence="4">
    <location>
        <position position="191"/>
    </location>
    <ligand>
        <name>molybdate</name>
        <dbReference type="ChEBI" id="CHEBI:36264"/>
    </ligand>
</feature>
<reference evidence="6" key="1">
    <citation type="submission" date="2021-02" db="EMBL/GenBank/DDBJ databases">
        <title>Sequencing the genomes of 1000 actinobacteria strains.</title>
        <authorList>
            <person name="Klenk H.-P."/>
        </authorList>
    </citation>
    <scope>NUCLEOTIDE SEQUENCE</scope>
    <source>
        <strain evidence="6">DSM 22850</strain>
    </source>
</reference>
<feature type="binding site" evidence="4">
    <location>
        <position position="173"/>
    </location>
    <ligand>
        <name>molybdate</name>
        <dbReference type="ChEBI" id="CHEBI:36264"/>
    </ligand>
</feature>
<name>A0A940PXT9_9MICO</name>
<dbReference type="GO" id="GO:0030973">
    <property type="term" value="F:molybdate ion binding"/>
    <property type="evidence" value="ECO:0007669"/>
    <property type="project" value="TreeGrafter"/>
</dbReference>
<keyword evidence="2 4" id="KW-0479">Metal-binding</keyword>
<comment type="similarity">
    <text evidence="1">Belongs to the bacterial solute-binding protein ModA family.</text>
</comment>
<evidence type="ECO:0000313" key="7">
    <source>
        <dbReference type="Proteomes" id="UP000675163"/>
    </source>
</evidence>
<gene>
    <name evidence="6" type="ORF">JOF28_001373</name>
</gene>
<feature type="signal peptide" evidence="5">
    <location>
        <begin position="1"/>
        <end position="25"/>
    </location>
</feature>
<organism evidence="6 7">
    <name type="scientific">Leucobacter exalbidus</name>
    <dbReference type="NCBI Taxonomy" id="662960"/>
    <lineage>
        <taxon>Bacteria</taxon>
        <taxon>Bacillati</taxon>
        <taxon>Actinomycetota</taxon>
        <taxon>Actinomycetes</taxon>
        <taxon>Micrococcales</taxon>
        <taxon>Microbacteriaceae</taxon>
        <taxon>Leucobacter</taxon>
    </lineage>
</organism>
<evidence type="ECO:0000256" key="1">
    <source>
        <dbReference type="ARBA" id="ARBA00009175"/>
    </source>
</evidence>
<evidence type="ECO:0000256" key="2">
    <source>
        <dbReference type="ARBA" id="ARBA00022723"/>
    </source>
</evidence>
<dbReference type="Pfam" id="PF13531">
    <property type="entry name" value="SBP_bac_11"/>
    <property type="match status" value="1"/>
</dbReference>
<accession>A0A940PXT9</accession>
<dbReference type="InterPro" id="IPR005950">
    <property type="entry name" value="ModA"/>
</dbReference>
<keyword evidence="7" id="KW-1185">Reference proteome</keyword>
<evidence type="ECO:0000313" key="6">
    <source>
        <dbReference type="EMBL" id="MBP1326141.1"/>
    </source>
</evidence>
<feature type="binding site" evidence="4">
    <location>
        <position position="42"/>
    </location>
    <ligand>
        <name>molybdate</name>
        <dbReference type="ChEBI" id="CHEBI:36264"/>
    </ligand>
</feature>
<feature type="binding site" evidence="4">
    <location>
        <position position="71"/>
    </location>
    <ligand>
        <name>molybdate</name>
        <dbReference type="ChEBI" id="CHEBI:36264"/>
    </ligand>
</feature>